<feature type="signal peptide" evidence="1">
    <location>
        <begin position="1"/>
        <end position="19"/>
    </location>
</feature>
<dbReference type="RefSeq" id="WP_079471801.1">
    <property type="nucleotide sequence ID" value="NZ_FUZZ01000003.1"/>
</dbReference>
<dbReference type="InterPro" id="IPR012338">
    <property type="entry name" value="Beta-lactam/transpept-like"/>
</dbReference>
<dbReference type="SUPFAM" id="SSF56601">
    <property type="entry name" value="beta-lactamase/transpeptidase-like"/>
    <property type="match status" value="1"/>
</dbReference>
<dbReference type="STRING" id="393003.SAMN05660461_4494"/>
<evidence type="ECO:0000313" key="3">
    <source>
        <dbReference type="EMBL" id="SKD08622.1"/>
    </source>
</evidence>
<accession>A0A1T5P7E7</accession>
<dbReference type="GO" id="GO:0030655">
    <property type="term" value="P:beta-lactam antibiotic catabolic process"/>
    <property type="evidence" value="ECO:0007669"/>
    <property type="project" value="InterPro"/>
</dbReference>
<evidence type="ECO:0000256" key="1">
    <source>
        <dbReference type="SAM" id="SignalP"/>
    </source>
</evidence>
<gene>
    <name evidence="3" type="ORF">SAMN05660461_4494</name>
</gene>
<feature type="chain" id="PRO_5012165465" evidence="1">
    <location>
        <begin position="20"/>
        <end position="415"/>
    </location>
</feature>
<feature type="domain" description="Beta-lactamase class A catalytic" evidence="2">
    <location>
        <begin position="73"/>
        <end position="347"/>
    </location>
</feature>
<dbReference type="GO" id="GO:0008800">
    <property type="term" value="F:beta-lactamase activity"/>
    <property type="evidence" value="ECO:0007669"/>
    <property type="project" value="InterPro"/>
</dbReference>
<dbReference type="InterPro" id="IPR045155">
    <property type="entry name" value="Beta-lactam_cat"/>
</dbReference>
<keyword evidence="4" id="KW-1185">Reference proteome</keyword>
<evidence type="ECO:0000259" key="2">
    <source>
        <dbReference type="Pfam" id="PF13354"/>
    </source>
</evidence>
<keyword evidence="1" id="KW-0732">Signal</keyword>
<dbReference type="EMBL" id="FUZZ01000003">
    <property type="protein sequence ID" value="SKD08622.1"/>
    <property type="molecule type" value="Genomic_DNA"/>
</dbReference>
<name>A0A1T5P7E7_9BACT</name>
<dbReference type="AlphaFoldDB" id="A0A1T5P7E7"/>
<proteinExistence type="predicted"/>
<dbReference type="Gene3D" id="3.40.710.10">
    <property type="entry name" value="DD-peptidase/beta-lactamase superfamily"/>
    <property type="match status" value="1"/>
</dbReference>
<dbReference type="Proteomes" id="UP000190166">
    <property type="component" value="Unassembled WGS sequence"/>
</dbReference>
<evidence type="ECO:0000313" key="4">
    <source>
        <dbReference type="Proteomes" id="UP000190166"/>
    </source>
</evidence>
<reference evidence="3 4" key="1">
    <citation type="submission" date="2017-02" db="EMBL/GenBank/DDBJ databases">
        <authorList>
            <person name="Peterson S.W."/>
        </authorList>
    </citation>
    <scope>NUCLEOTIDE SEQUENCE [LARGE SCALE GENOMIC DNA]</scope>
    <source>
        <strain evidence="3 4">DSM 18108</strain>
    </source>
</reference>
<protein>
    <submittedName>
        <fullName evidence="3">Beta-lactamase enzyme family protein</fullName>
    </submittedName>
</protein>
<dbReference type="Pfam" id="PF13354">
    <property type="entry name" value="Beta-lactamase2"/>
    <property type="match status" value="1"/>
</dbReference>
<organism evidence="3 4">
    <name type="scientific">Chitinophaga ginsengisegetis</name>
    <dbReference type="NCBI Taxonomy" id="393003"/>
    <lineage>
        <taxon>Bacteria</taxon>
        <taxon>Pseudomonadati</taxon>
        <taxon>Bacteroidota</taxon>
        <taxon>Chitinophagia</taxon>
        <taxon>Chitinophagales</taxon>
        <taxon>Chitinophagaceae</taxon>
        <taxon>Chitinophaga</taxon>
    </lineage>
</organism>
<sequence length="415" mass="49136">MRCCLLLLLMYGQIFVVQAQPRTDTLLKNLLDREAPPALRHVLQYPDSFRCQLIYTQIDRDAHNRPHFKSYYLEVDGNKYFNPASTVKLPIALLALEKMHELRAPGLHRNTPMLTDSAWQGQVTVHTDSSASNLLPSVEHYIKKIFLVSDNDAYNRLYEFVGQQTIHEKLWAKGYKDVRIVRRFMPLTEEENRHTNPVRFVDNGKLVYEQPAAYDTLTFDYSRKVTLGHGYLDKNDRLVLMPMDFTKHNNLPLTDLQQMLQSVLFPASVPASQRFDISEDDYRFLYRYMSQYPSETLWPKYDTAEYYDSFTKFFFFKAGKKNIPPYIRVFNKAGWSYGFLTDVAYIVDFKNQVEFMLTGNIYVNRDGILNDDKYEYEEDGHPFFKEVGEIIYRYELQRRRKHKPDLHNFKINYKD</sequence>